<dbReference type="EMBL" id="JBHSNA010000012">
    <property type="protein sequence ID" value="MFC5567255.1"/>
    <property type="molecule type" value="Genomic_DNA"/>
</dbReference>
<evidence type="ECO:0000313" key="2">
    <source>
        <dbReference type="EMBL" id="MFC5567255.1"/>
    </source>
</evidence>
<name>A0ABW0SEA8_9RHOB</name>
<evidence type="ECO:0000313" key="3">
    <source>
        <dbReference type="Proteomes" id="UP001596056"/>
    </source>
</evidence>
<dbReference type="Proteomes" id="UP001596056">
    <property type="component" value="Unassembled WGS sequence"/>
</dbReference>
<feature type="transmembrane region" description="Helical" evidence="1">
    <location>
        <begin position="74"/>
        <end position="95"/>
    </location>
</feature>
<evidence type="ECO:0000256" key="1">
    <source>
        <dbReference type="SAM" id="Phobius"/>
    </source>
</evidence>
<protein>
    <submittedName>
        <fullName evidence="2">Uncharacterized protein</fullName>
    </submittedName>
</protein>
<keyword evidence="3" id="KW-1185">Reference proteome</keyword>
<proteinExistence type="predicted"/>
<dbReference type="RefSeq" id="WP_209841818.1">
    <property type="nucleotide sequence ID" value="NZ_JAGGJP010000012.1"/>
</dbReference>
<keyword evidence="1" id="KW-0812">Transmembrane</keyword>
<accession>A0ABW0SEA8</accession>
<sequence>MSDILRLSVPLAAWLAGFSVVYGLQGLSCSRHWPEGLAARPVLLSAWVLAVALQAALLWMLLRNPSPSPFARAVSLALALTALLAALWTLMPVAVTSVCL</sequence>
<keyword evidence="1" id="KW-1133">Transmembrane helix</keyword>
<reference evidence="3" key="1">
    <citation type="journal article" date="2019" name="Int. J. Syst. Evol. Microbiol.">
        <title>The Global Catalogue of Microorganisms (GCM) 10K type strain sequencing project: providing services to taxonomists for standard genome sequencing and annotation.</title>
        <authorList>
            <consortium name="The Broad Institute Genomics Platform"/>
            <consortium name="The Broad Institute Genome Sequencing Center for Infectious Disease"/>
            <person name="Wu L."/>
            <person name="Ma J."/>
        </authorList>
    </citation>
    <scope>NUCLEOTIDE SEQUENCE [LARGE SCALE GENOMIC DNA]</scope>
    <source>
        <strain evidence="3">KACC 11588</strain>
    </source>
</reference>
<organism evidence="2 3">
    <name type="scientific">Rubellimicrobium aerolatum</name>
    <dbReference type="NCBI Taxonomy" id="490979"/>
    <lineage>
        <taxon>Bacteria</taxon>
        <taxon>Pseudomonadati</taxon>
        <taxon>Pseudomonadota</taxon>
        <taxon>Alphaproteobacteria</taxon>
        <taxon>Rhodobacterales</taxon>
        <taxon>Roseobacteraceae</taxon>
        <taxon>Rubellimicrobium</taxon>
    </lineage>
</organism>
<gene>
    <name evidence="2" type="ORF">ACFPOC_12655</name>
</gene>
<feature type="transmembrane region" description="Helical" evidence="1">
    <location>
        <begin position="42"/>
        <end position="62"/>
    </location>
</feature>
<keyword evidence="1" id="KW-0472">Membrane</keyword>
<comment type="caution">
    <text evidence="2">The sequence shown here is derived from an EMBL/GenBank/DDBJ whole genome shotgun (WGS) entry which is preliminary data.</text>
</comment>